<comment type="similarity">
    <text evidence="1 3">Belongs to the short-chain dehydrogenases/reductases (SDR) family.</text>
</comment>
<dbReference type="NCBIfam" id="NF004526">
    <property type="entry name" value="PRK05872.1"/>
    <property type="match status" value="1"/>
</dbReference>
<dbReference type="AlphaFoldDB" id="A0A6J4S465"/>
<dbReference type="InterPro" id="IPR002347">
    <property type="entry name" value="SDR_fam"/>
</dbReference>
<gene>
    <name evidence="5" type="ORF">AVDCRST_MAG45-639</name>
</gene>
<dbReference type="PANTHER" id="PTHR44196">
    <property type="entry name" value="DEHYDROGENASE/REDUCTASE SDR FAMILY MEMBER 7B"/>
    <property type="match status" value="1"/>
</dbReference>
<dbReference type="CDD" id="cd05233">
    <property type="entry name" value="SDR_c"/>
    <property type="match status" value="1"/>
</dbReference>
<sequence length="301" mass="31322">MAASPPWTLAGRTVLVTGAARGIGAEVSRRLAARGARVALVDLEPDVLAGVAADCPGAVTFVADVTDPAALQAAVDGTVAELGGIDVVFANAGIAPMGMVRSMDPAAFERTIDINLLGVWRTVRACLPHVIERRGYVLDVASVAAVAHLPGMASYAASKAGVEAFTNALRGEVRHLGVDVGCAYFSWIDTPMVRGADADPVGSEMRGKLKGPMARTYTVAQAAEAVVEGIEHRSRSVLTPAWLRAFLPLRHLVQRLTDLQARAIAPEADRLFQEQIDRRGAAAASAPVGEGGAAAMAGRTE</sequence>
<dbReference type="PRINTS" id="PR00080">
    <property type="entry name" value="SDRFAMILY"/>
</dbReference>
<protein>
    <submittedName>
        <fullName evidence="5">Probable 3-oxoacyl-(Acyl carrier protein) reductase</fullName>
    </submittedName>
</protein>
<reference evidence="5" key="1">
    <citation type="submission" date="2020-02" db="EMBL/GenBank/DDBJ databases">
        <authorList>
            <person name="Meier V. D."/>
        </authorList>
    </citation>
    <scope>NUCLEOTIDE SEQUENCE</scope>
    <source>
        <strain evidence="5">AVDCRST_MAG45</strain>
    </source>
</reference>
<dbReference type="Pfam" id="PF00106">
    <property type="entry name" value="adh_short"/>
    <property type="match status" value="1"/>
</dbReference>
<evidence type="ECO:0000259" key="4">
    <source>
        <dbReference type="SMART" id="SM00822"/>
    </source>
</evidence>
<name>A0A6J4S465_9ACTN</name>
<evidence type="ECO:0000256" key="3">
    <source>
        <dbReference type="RuleBase" id="RU000363"/>
    </source>
</evidence>
<dbReference type="InterPro" id="IPR036291">
    <property type="entry name" value="NAD(P)-bd_dom_sf"/>
</dbReference>
<accession>A0A6J4S465</accession>
<keyword evidence="2" id="KW-0560">Oxidoreductase</keyword>
<evidence type="ECO:0000256" key="2">
    <source>
        <dbReference type="ARBA" id="ARBA00023002"/>
    </source>
</evidence>
<proteinExistence type="inferred from homology"/>
<dbReference type="PROSITE" id="PS00061">
    <property type="entry name" value="ADH_SHORT"/>
    <property type="match status" value="1"/>
</dbReference>
<dbReference type="PRINTS" id="PR00081">
    <property type="entry name" value="GDHRDH"/>
</dbReference>
<dbReference type="InterPro" id="IPR057326">
    <property type="entry name" value="KR_dom"/>
</dbReference>
<dbReference type="InterPro" id="IPR020904">
    <property type="entry name" value="Sc_DH/Rdtase_CS"/>
</dbReference>
<evidence type="ECO:0000256" key="1">
    <source>
        <dbReference type="ARBA" id="ARBA00006484"/>
    </source>
</evidence>
<evidence type="ECO:0000313" key="5">
    <source>
        <dbReference type="EMBL" id="CAA9489256.1"/>
    </source>
</evidence>
<organism evidence="5">
    <name type="scientific">uncultured Solirubrobacterales bacterium</name>
    <dbReference type="NCBI Taxonomy" id="768556"/>
    <lineage>
        <taxon>Bacteria</taxon>
        <taxon>Bacillati</taxon>
        <taxon>Actinomycetota</taxon>
        <taxon>Thermoleophilia</taxon>
        <taxon>Solirubrobacterales</taxon>
        <taxon>environmental samples</taxon>
    </lineage>
</organism>
<dbReference type="EMBL" id="CADCVU010000057">
    <property type="protein sequence ID" value="CAA9489256.1"/>
    <property type="molecule type" value="Genomic_DNA"/>
</dbReference>
<feature type="domain" description="Ketoreductase" evidence="4">
    <location>
        <begin position="12"/>
        <end position="179"/>
    </location>
</feature>
<dbReference type="GO" id="GO:0016020">
    <property type="term" value="C:membrane"/>
    <property type="evidence" value="ECO:0007669"/>
    <property type="project" value="TreeGrafter"/>
</dbReference>
<dbReference type="PANTHER" id="PTHR44196:SF1">
    <property type="entry name" value="DEHYDROGENASE_REDUCTASE SDR FAMILY MEMBER 7B"/>
    <property type="match status" value="1"/>
</dbReference>
<dbReference type="SMART" id="SM00822">
    <property type="entry name" value="PKS_KR"/>
    <property type="match status" value="1"/>
</dbReference>
<dbReference type="GO" id="GO:0016491">
    <property type="term" value="F:oxidoreductase activity"/>
    <property type="evidence" value="ECO:0007669"/>
    <property type="project" value="UniProtKB-KW"/>
</dbReference>
<dbReference type="Gene3D" id="3.40.50.720">
    <property type="entry name" value="NAD(P)-binding Rossmann-like Domain"/>
    <property type="match status" value="1"/>
</dbReference>
<dbReference type="SUPFAM" id="SSF51735">
    <property type="entry name" value="NAD(P)-binding Rossmann-fold domains"/>
    <property type="match status" value="1"/>
</dbReference>